<proteinExistence type="predicted"/>
<evidence type="ECO:0000256" key="2">
    <source>
        <dbReference type="SAM" id="Phobius"/>
    </source>
</evidence>
<gene>
    <name evidence="3" type="ORF">M8A51_08405</name>
</gene>
<reference evidence="3" key="1">
    <citation type="submission" date="2022-05" db="EMBL/GenBank/DDBJ databases">
        <title>Schlegelella sp. nov., isolated from mangrove soil.</title>
        <authorList>
            <person name="Liu Y."/>
            <person name="Ge X."/>
            <person name="Liu W."/>
        </authorList>
    </citation>
    <scope>NUCLEOTIDE SEQUENCE</scope>
    <source>
        <strain evidence="3">S2-27</strain>
    </source>
</reference>
<dbReference type="Proteomes" id="UP001165541">
    <property type="component" value="Unassembled WGS sequence"/>
</dbReference>
<keyword evidence="2" id="KW-1133">Transmembrane helix</keyword>
<protein>
    <submittedName>
        <fullName evidence="3">DUF1003 domain-containing protein</fullName>
    </submittedName>
</protein>
<evidence type="ECO:0000313" key="3">
    <source>
        <dbReference type="EMBL" id="MCM5679552.1"/>
    </source>
</evidence>
<evidence type="ECO:0000256" key="1">
    <source>
        <dbReference type="SAM" id="MobiDB-lite"/>
    </source>
</evidence>
<keyword evidence="2" id="KW-0812">Transmembrane</keyword>
<evidence type="ECO:0000313" key="4">
    <source>
        <dbReference type="Proteomes" id="UP001165541"/>
    </source>
</evidence>
<accession>A0ABT0YLD9</accession>
<feature type="region of interest" description="Disordered" evidence="1">
    <location>
        <begin position="79"/>
        <end position="98"/>
    </location>
</feature>
<sequence length="98" mass="11188">MPFIWLHAFAFAAWITLNVWPGADHPDPYPFIFLTLMVSLEAIFLSTLVLISQNDDARVAERRNALDLQINLLSEQEKHQDAAAAGGHRTQARHPRRR</sequence>
<keyword evidence="2" id="KW-0472">Membrane</keyword>
<comment type="caution">
    <text evidence="3">The sequence shown here is derived from an EMBL/GenBank/DDBJ whole genome shotgun (WGS) entry which is preliminary data.</text>
</comment>
<dbReference type="InterPro" id="IPR010406">
    <property type="entry name" value="DUF1003"/>
</dbReference>
<organism evidence="3 4">
    <name type="scientific">Caldimonas mangrovi</name>
    <dbReference type="NCBI Taxonomy" id="2944811"/>
    <lineage>
        <taxon>Bacteria</taxon>
        <taxon>Pseudomonadati</taxon>
        <taxon>Pseudomonadota</taxon>
        <taxon>Betaproteobacteria</taxon>
        <taxon>Burkholderiales</taxon>
        <taxon>Sphaerotilaceae</taxon>
        <taxon>Caldimonas</taxon>
    </lineage>
</organism>
<dbReference type="Pfam" id="PF06210">
    <property type="entry name" value="DUF1003"/>
    <property type="match status" value="1"/>
</dbReference>
<keyword evidence="4" id="KW-1185">Reference proteome</keyword>
<name>A0ABT0YLD9_9BURK</name>
<feature type="transmembrane region" description="Helical" evidence="2">
    <location>
        <begin position="31"/>
        <end position="52"/>
    </location>
</feature>
<dbReference type="EMBL" id="JAMKFE010000004">
    <property type="protein sequence ID" value="MCM5679552.1"/>
    <property type="molecule type" value="Genomic_DNA"/>
</dbReference>